<evidence type="ECO:0000256" key="2">
    <source>
        <dbReference type="ARBA" id="ARBA00022630"/>
    </source>
</evidence>
<comment type="caution">
    <text evidence="5">The sequence shown here is derived from an EMBL/GenBank/DDBJ whole genome shotgun (WGS) entry which is preliminary data.</text>
</comment>
<evidence type="ECO:0000256" key="3">
    <source>
        <dbReference type="ARBA" id="ARBA00022827"/>
    </source>
</evidence>
<dbReference type="PANTHER" id="PTHR42877">
    <property type="entry name" value="L-ORNITHINE N(5)-MONOOXYGENASE-RELATED"/>
    <property type="match status" value="1"/>
</dbReference>
<dbReference type="OrthoDB" id="74360at2759"/>
<dbReference type="GO" id="GO:0004499">
    <property type="term" value="F:N,N-dimethylaniline monooxygenase activity"/>
    <property type="evidence" value="ECO:0007669"/>
    <property type="project" value="InterPro"/>
</dbReference>
<keyword evidence="4" id="KW-0560">Oxidoreductase</keyword>
<reference evidence="5" key="1">
    <citation type="journal article" date="2017" name="Mycologia">
        <title>Fusarium algeriense, sp. nov., a novel toxigenic crown rot pathogen of durum wheat from Algeria is nested in the Fusarium burgessii species complex.</title>
        <authorList>
            <person name="Laraba I."/>
            <person name="Keddad A."/>
            <person name="Boureghda H."/>
            <person name="Abdallah N."/>
            <person name="Vaughan M.M."/>
            <person name="Proctor R.H."/>
            <person name="Busman M."/>
            <person name="O'Donnell K."/>
        </authorList>
    </citation>
    <scope>NUCLEOTIDE SEQUENCE</scope>
    <source>
        <strain evidence="5">NRRL 25174</strain>
    </source>
</reference>
<dbReference type="GO" id="GO:0050661">
    <property type="term" value="F:NADP binding"/>
    <property type="evidence" value="ECO:0007669"/>
    <property type="project" value="InterPro"/>
</dbReference>
<accession>A0A9P5E4F4</accession>
<dbReference type="InterPro" id="IPR020946">
    <property type="entry name" value="Flavin_mOase-like"/>
</dbReference>
<proteinExistence type="inferred from homology"/>
<dbReference type="EMBL" id="PVQB02000063">
    <property type="protein sequence ID" value="KAF4344158.1"/>
    <property type="molecule type" value="Genomic_DNA"/>
</dbReference>
<gene>
    <name evidence="5" type="ORF">FBEOM_1880</name>
</gene>
<keyword evidence="6" id="KW-1185">Reference proteome</keyword>
<dbReference type="GO" id="GO:0050660">
    <property type="term" value="F:flavin adenine dinucleotide binding"/>
    <property type="evidence" value="ECO:0007669"/>
    <property type="project" value="InterPro"/>
</dbReference>
<keyword evidence="3" id="KW-0274">FAD</keyword>
<protein>
    <recommendedName>
        <fullName evidence="7">Sterigmatocystin biosynthesis monooxygenase stcW</fullName>
    </recommendedName>
</protein>
<reference evidence="5" key="2">
    <citation type="submission" date="2020-02" db="EMBL/GenBank/DDBJ databases">
        <title>Identification and distribution of gene clusters putatively required for synthesis of sphingolipid metabolism inhibitors in phylogenetically diverse species of the filamentous fungus Fusarium.</title>
        <authorList>
            <person name="Kim H.-S."/>
            <person name="Busman M."/>
            <person name="Brown D.W."/>
            <person name="Divon H."/>
            <person name="Uhlig S."/>
            <person name="Proctor R.H."/>
        </authorList>
    </citation>
    <scope>NUCLEOTIDE SEQUENCE</scope>
    <source>
        <strain evidence="5">NRRL 25174</strain>
    </source>
</reference>
<dbReference type="PANTHER" id="PTHR42877:SF11">
    <property type="entry name" value="MONOOXYGENASE, PUTATIVE (AFU_ORTHOLOGUE AFUA_6G13790)-RELATED"/>
    <property type="match status" value="1"/>
</dbReference>
<dbReference type="Gene3D" id="3.50.50.60">
    <property type="entry name" value="FAD/NAD(P)-binding domain"/>
    <property type="match status" value="2"/>
</dbReference>
<keyword evidence="2" id="KW-0285">Flavoprotein</keyword>
<sequence>MKVPATTETNSHYAKNWVPLLDQPAYKARRLRIVCVGAGFSGLMLAYEAKYNKDLQGFIDLTIYDKNHDVGGTWLVNRYPGVACDVPAHIYTFPFEPNPDWSSFYASGPEIWSYIKRASDKYALAEHIRFQSKVTQATWDDTLGKWNLKIQRGSEEIEDECDVLIDGSGFLNNWHWPDIPGLHDFKGEIVHTADWNPSINVAGKKVAVIGNGSSGVQVLPHLQTTASQLTTYVRTPTWIFANYASELTKDGKNFFFTEEEKREFRDNPASLWKFRKEIENSQDNFWNVFFKDTDAQKDALEKAYARMRERLGNDKELCKKLIPDYEYGCRRPTPGDNYLEALRQENARITFDPIVKITESGIQTTQDHTDFDIIVCATGFDASFRRSWPVQGRNGYKLHDAWDDTPQAYFGVAAANMPNYFIFIGPNSPVGHGSLLDSVFCVAKWILKWCRKIATEDIKSVCVKQQVVDDYNVYLQELLKRMVWTGSCRSWYKNRKKDGPVTAVYGGSRHHFREILETFRTEDFNIEYRSANIFRFMGNGRTLKESRGEYYVLKQG</sequence>
<name>A0A9P5E4F4_9HYPO</name>
<dbReference type="InterPro" id="IPR051209">
    <property type="entry name" value="FAD-bind_Monooxygenase_sf"/>
</dbReference>
<organism evidence="5 6">
    <name type="scientific">Fusarium beomiforme</name>
    <dbReference type="NCBI Taxonomy" id="44412"/>
    <lineage>
        <taxon>Eukaryota</taxon>
        <taxon>Fungi</taxon>
        <taxon>Dikarya</taxon>
        <taxon>Ascomycota</taxon>
        <taxon>Pezizomycotina</taxon>
        <taxon>Sordariomycetes</taxon>
        <taxon>Hypocreomycetidae</taxon>
        <taxon>Hypocreales</taxon>
        <taxon>Nectriaceae</taxon>
        <taxon>Fusarium</taxon>
        <taxon>Fusarium burgessii species complex</taxon>
    </lineage>
</organism>
<dbReference type="Proteomes" id="UP000730481">
    <property type="component" value="Unassembled WGS sequence"/>
</dbReference>
<dbReference type="AlphaFoldDB" id="A0A9P5E4F4"/>
<dbReference type="InterPro" id="IPR036188">
    <property type="entry name" value="FAD/NAD-bd_sf"/>
</dbReference>
<evidence type="ECO:0000256" key="4">
    <source>
        <dbReference type="ARBA" id="ARBA00023002"/>
    </source>
</evidence>
<evidence type="ECO:0000313" key="6">
    <source>
        <dbReference type="Proteomes" id="UP000730481"/>
    </source>
</evidence>
<dbReference type="SUPFAM" id="SSF51905">
    <property type="entry name" value="FAD/NAD(P)-binding domain"/>
    <property type="match status" value="3"/>
</dbReference>
<evidence type="ECO:0008006" key="7">
    <source>
        <dbReference type="Google" id="ProtNLM"/>
    </source>
</evidence>
<evidence type="ECO:0000256" key="1">
    <source>
        <dbReference type="ARBA" id="ARBA00010139"/>
    </source>
</evidence>
<dbReference type="Pfam" id="PF00743">
    <property type="entry name" value="FMO-like"/>
    <property type="match status" value="1"/>
</dbReference>
<comment type="similarity">
    <text evidence="1">Belongs to the FAD-binding monooxygenase family.</text>
</comment>
<evidence type="ECO:0000313" key="5">
    <source>
        <dbReference type="EMBL" id="KAF4344158.1"/>
    </source>
</evidence>